<proteinExistence type="predicted"/>
<dbReference type="InterPro" id="IPR040808">
    <property type="entry name" value="DUF5630"/>
</dbReference>
<evidence type="ECO:0000313" key="1">
    <source>
        <dbReference type="EMBL" id="QBR84553.1"/>
    </source>
</evidence>
<dbReference type="RefSeq" id="WP_135060768.1">
    <property type="nucleotide sequence ID" value="NZ_CP038254.1"/>
</dbReference>
<protein>
    <recommendedName>
        <fullName evidence="3">Ankyrin repeat protein</fullName>
    </recommendedName>
</protein>
<sequence>MKLIQFLTLSETEKLKEQKILKLKEVLKPECFYNAIVRYDTEVLLKLAIVNPEIDALCRSPELDDYWKELWRQAGENPSKKENGSQVATKEYLPMSTVSCLDLLKGLYLYEAYQSLLEKEEMTEQLIEDAKDYLYSSAEYGCFFALNALCVNGLALLKSRFDPDIASRVIYYANLAAKYYLSAGYLLLGNVCCELLLYEEEDIFRGINLRCMSFNALVVAKMLEDISMPMINNAYQGKTLEEASHGAIKNFSHALERIQRSLRLTSFEVNQAYKKARLEADSIKQKFAKDTAAVKEEMAGENLRRQI</sequence>
<dbReference type="Proteomes" id="UP000295517">
    <property type="component" value="Chromosome"/>
</dbReference>
<organism evidence="1 2">
    <name type="scientific">Legionella israelensis</name>
    <dbReference type="NCBI Taxonomy" id="454"/>
    <lineage>
        <taxon>Bacteria</taxon>
        <taxon>Pseudomonadati</taxon>
        <taxon>Pseudomonadota</taxon>
        <taxon>Gammaproteobacteria</taxon>
        <taxon>Legionellales</taxon>
        <taxon>Legionellaceae</taxon>
        <taxon>Legionella</taxon>
    </lineage>
</organism>
<reference evidence="1 2" key="1">
    <citation type="submission" date="2019-03" db="EMBL/GenBank/DDBJ databases">
        <title>Diverse conjugative elements silence natural transformation in Legionella species.</title>
        <authorList>
            <person name="Durieux I."/>
            <person name="Ginevra C."/>
            <person name="Attaiech L."/>
            <person name="Picq K."/>
            <person name="Juan P.A."/>
            <person name="Jarraud S."/>
            <person name="Charpentier X."/>
        </authorList>
    </citation>
    <scope>NUCLEOTIDE SEQUENCE [LARGE SCALE GENOMIC DNA]</scope>
    <source>
        <strain evidence="1 2">HL-0427-4011</strain>
    </source>
</reference>
<accession>A0AAX1EHD9</accession>
<name>A0AAX1EHD9_9GAMM</name>
<gene>
    <name evidence="1" type="ORF">E3983_09360</name>
</gene>
<dbReference type="Pfam" id="PF18632">
    <property type="entry name" value="DUF5630"/>
    <property type="match status" value="1"/>
</dbReference>
<evidence type="ECO:0008006" key="3">
    <source>
        <dbReference type="Google" id="ProtNLM"/>
    </source>
</evidence>
<dbReference type="EMBL" id="CP038254">
    <property type="protein sequence ID" value="QBR84553.1"/>
    <property type="molecule type" value="Genomic_DNA"/>
</dbReference>
<evidence type="ECO:0000313" key="2">
    <source>
        <dbReference type="Proteomes" id="UP000295517"/>
    </source>
</evidence>
<dbReference type="AlphaFoldDB" id="A0AAX1EHD9"/>